<name>A0A918FV26_9ACTN</name>
<dbReference type="PANTHER" id="PTHR36509">
    <property type="entry name" value="BLL3101 PROTEIN"/>
    <property type="match status" value="1"/>
</dbReference>
<dbReference type="EMBL" id="BMTL01000011">
    <property type="protein sequence ID" value="GGR89390.1"/>
    <property type="molecule type" value="Genomic_DNA"/>
</dbReference>
<gene>
    <name evidence="3" type="ORF">GCM10010269_30620</name>
</gene>
<dbReference type="Proteomes" id="UP000606194">
    <property type="component" value="Unassembled WGS sequence"/>
</dbReference>
<keyword evidence="4" id="KW-1185">Reference proteome</keyword>
<reference evidence="3" key="2">
    <citation type="submission" date="2020-09" db="EMBL/GenBank/DDBJ databases">
        <authorList>
            <person name="Sun Q."/>
            <person name="Ohkuma M."/>
        </authorList>
    </citation>
    <scope>NUCLEOTIDE SEQUENCE</scope>
    <source>
        <strain evidence="3">JCM 4386</strain>
    </source>
</reference>
<dbReference type="InterPro" id="IPR037050">
    <property type="entry name" value="DUF1254_sf"/>
</dbReference>
<dbReference type="InterPro" id="IPR010621">
    <property type="entry name" value="DUF1214"/>
</dbReference>
<dbReference type="AlphaFoldDB" id="A0A918FV26"/>
<reference evidence="3" key="1">
    <citation type="journal article" date="2014" name="Int. J. Syst. Evol. Microbiol.">
        <title>Complete genome sequence of Corynebacterium casei LMG S-19264T (=DSM 44701T), isolated from a smear-ripened cheese.</title>
        <authorList>
            <consortium name="US DOE Joint Genome Institute (JGI-PGF)"/>
            <person name="Walter F."/>
            <person name="Albersmeier A."/>
            <person name="Kalinowski J."/>
            <person name="Ruckert C."/>
        </authorList>
    </citation>
    <scope>NUCLEOTIDE SEQUENCE</scope>
    <source>
        <strain evidence="3">JCM 4386</strain>
    </source>
</reference>
<dbReference type="SUPFAM" id="SSF160935">
    <property type="entry name" value="VPA0735-like"/>
    <property type="match status" value="1"/>
</dbReference>
<dbReference type="InterPro" id="IPR010679">
    <property type="entry name" value="DUF1254"/>
</dbReference>
<dbReference type="Gene3D" id="2.60.120.600">
    <property type="entry name" value="Domain of unknown function DUF1214, C-terminal domain"/>
    <property type="match status" value="1"/>
</dbReference>
<accession>A0A918FV26</accession>
<dbReference type="InterPro" id="IPR037049">
    <property type="entry name" value="DUF1214_C_sf"/>
</dbReference>
<evidence type="ECO:0000259" key="2">
    <source>
        <dbReference type="Pfam" id="PF06863"/>
    </source>
</evidence>
<dbReference type="Pfam" id="PF06863">
    <property type="entry name" value="DUF1254"/>
    <property type="match status" value="1"/>
</dbReference>
<dbReference type="PANTHER" id="PTHR36509:SF2">
    <property type="entry name" value="BLL3101 PROTEIN"/>
    <property type="match status" value="1"/>
</dbReference>
<evidence type="ECO:0000313" key="3">
    <source>
        <dbReference type="EMBL" id="GGR89390.1"/>
    </source>
</evidence>
<organism evidence="3 4">
    <name type="scientific">Streptomyces humidus</name>
    <dbReference type="NCBI Taxonomy" id="52259"/>
    <lineage>
        <taxon>Bacteria</taxon>
        <taxon>Bacillati</taxon>
        <taxon>Actinomycetota</taxon>
        <taxon>Actinomycetes</taxon>
        <taxon>Kitasatosporales</taxon>
        <taxon>Streptomycetaceae</taxon>
        <taxon>Streptomyces</taxon>
    </lineage>
</organism>
<comment type="caution">
    <text evidence="3">The sequence shown here is derived from an EMBL/GenBank/DDBJ whole genome shotgun (WGS) entry which is preliminary data.</text>
</comment>
<feature type="domain" description="DUF1254" evidence="2">
    <location>
        <begin position="62"/>
        <end position="192"/>
    </location>
</feature>
<dbReference type="Pfam" id="PF06742">
    <property type="entry name" value="DUF1214"/>
    <property type="match status" value="1"/>
</dbReference>
<proteinExistence type="predicted"/>
<evidence type="ECO:0008006" key="5">
    <source>
        <dbReference type="Google" id="ProtNLM"/>
    </source>
</evidence>
<protein>
    <recommendedName>
        <fullName evidence="5">DUF1254 domain-containing protein</fullName>
    </recommendedName>
</protein>
<evidence type="ECO:0000313" key="4">
    <source>
        <dbReference type="Proteomes" id="UP000606194"/>
    </source>
</evidence>
<dbReference type="Gene3D" id="2.60.40.1610">
    <property type="entry name" value="Domain of unknown function DUF1254"/>
    <property type="match status" value="1"/>
</dbReference>
<feature type="domain" description="DUF1214" evidence="1">
    <location>
        <begin position="328"/>
        <end position="436"/>
    </location>
</feature>
<evidence type="ECO:0000259" key="1">
    <source>
        <dbReference type="Pfam" id="PF06742"/>
    </source>
</evidence>
<sequence length="459" mass="50713">MMASAGTSPAPQTVGDWRREYAYTLGEQAFVYGFPYIYNAELRHGWVTEPADPKMAMHSAVDHFWHARTLFDASDREGLTPNNDTLYSCAWVDLSTEPVILSHPEMGDRYFTFELVGITSDNYGYVGRRATGPHAGDFALVGPGWEGELPAGVSRTATAPSPWILVAGRTLVDGEHDLPAVHALQDRYRLTPLHLFGKPGATVPERRDVLTPADPARDPLAPWKTLNAMLAENPPPERHEILLRQFAEIGVGPGLDVQEQPESVRQGLIAAAAAGLPMLREQLLSGDWAKLINGWRYPPREMGHFGDDFVKRAAEQALFGIAANDLEETVYLVAFDDAEGEKLSTGRYEIRFAAGSLPPVDAFWSLTAYDESKNLIPNPIDRYSVGDRTRGLVTEPDGSLILHLQPGSPGAGRESNWLPTPHEGIWFVTLRMYLPHPEVVDARWQCPPVNRVHRPADAS</sequence>